<keyword evidence="1" id="KW-1133">Transmembrane helix</keyword>
<evidence type="ECO:0000313" key="2">
    <source>
        <dbReference type="EMBL" id="CAK0802627.1"/>
    </source>
</evidence>
<dbReference type="EMBL" id="CAUYUJ010002844">
    <property type="protein sequence ID" value="CAK0802627.1"/>
    <property type="molecule type" value="Genomic_DNA"/>
</dbReference>
<accession>A0ABN9QD42</accession>
<reference evidence="2" key="1">
    <citation type="submission" date="2023-10" db="EMBL/GenBank/DDBJ databases">
        <authorList>
            <person name="Chen Y."/>
            <person name="Shah S."/>
            <person name="Dougan E. K."/>
            <person name="Thang M."/>
            <person name="Chan C."/>
        </authorList>
    </citation>
    <scope>NUCLEOTIDE SEQUENCE [LARGE SCALE GENOMIC DNA]</scope>
</reference>
<proteinExistence type="predicted"/>
<feature type="transmembrane region" description="Helical" evidence="1">
    <location>
        <begin position="85"/>
        <end position="103"/>
    </location>
</feature>
<feature type="non-terminal residue" evidence="2">
    <location>
        <position position="256"/>
    </location>
</feature>
<protein>
    <submittedName>
        <fullName evidence="2">Uncharacterized protein</fullName>
    </submittedName>
</protein>
<gene>
    <name evidence="2" type="ORF">PCOR1329_LOCUS10082</name>
</gene>
<evidence type="ECO:0000313" key="3">
    <source>
        <dbReference type="Proteomes" id="UP001189429"/>
    </source>
</evidence>
<name>A0ABN9QD42_9DINO</name>
<sequence>MNELAEAWAARWLPSIFMDLSFNDFTEWMEWCVPYLTGVLRRPQFDAIFAVDDLAGDTQKRHRTAMDICESNGHKSACAREKKKLLNIVPAVAGWLLMGPFAMKTAGYLKILRGPPSNLWPTFKTLSGAWTTSYRSHVNLHKFQCLPGCPCSESQRNIDDISHYLTCPRLWSHLRQPRGVVSAHLLTRMGLNGEIYDGENNIRHVIARVAVAFKTCNFLRIQNSLTSCSPSSGNELWVVDNIVDPYNKNAAAVAAS</sequence>
<comment type="caution">
    <text evidence="2">The sequence shown here is derived from an EMBL/GenBank/DDBJ whole genome shotgun (WGS) entry which is preliminary data.</text>
</comment>
<keyword evidence="3" id="KW-1185">Reference proteome</keyword>
<organism evidence="2 3">
    <name type="scientific">Prorocentrum cordatum</name>
    <dbReference type="NCBI Taxonomy" id="2364126"/>
    <lineage>
        <taxon>Eukaryota</taxon>
        <taxon>Sar</taxon>
        <taxon>Alveolata</taxon>
        <taxon>Dinophyceae</taxon>
        <taxon>Prorocentrales</taxon>
        <taxon>Prorocentraceae</taxon>
        <taxon>Prorocentrum</taxon>
    </lineage>
</organism>
<dbReference type="Proteomes" id="UP001189429">
    <property type="component" value="Unassembled WGS sequence"/>
</dbReference>
<evidence type="ECO:0000256" key="1">
    <source>
        <dbReference type="SAM" id="Phobius"/>
    </source>
</evidence>
<keyword evidence="1" id="KW-0812">Transmembrane</keyword>
<keyword evidence="1" id="KW-0472">Membrane</keyword>